<proteinExistence type="inferred from homology"/>
<organism evidence="6 7">
    <name type="scientific">Candidatus Fervidibacter japonicus</name>
    <dbReference type="NCBI Taxonomy" id="2035412"/>
    <lineage>
        <taxon>Bacteria</taxon>
        <taxon>Candidatus Fervidibacterota</taxon>
        <taxon>Candidatus Fervidibacter</taxon>
    </lineage>
</organism>
<evidence type="ECO:0000256" key="1">
    <source>
        <dbReference type="ARBA" id="ARBA00009156"/>
    </source>
</evidence>
<evidence type="ECO:0000256" key="2">
    <source>
        <dbReference type="ARBA" id="ARBA00022679"/>
    </source>
</evidence>
<dbReference type="GO" id="GO:0008741">
    <property type="term" value="F:ribulokinase activity"/>
    <property type="evidence" value="ECO:0007669"/>
    <property type="project" value="UniProtKB-EC"/>
</dbReference>
<evidence type="ECO:0000259" key="5">
    <source>
        <dbReference type="Pfam" id="PF02782"/>
    </source>
</evidence>
<dbReference type="InterPro" id="IPR018484">
    <property type="entry name" value="FGGY_N"/>
</dbReference>
<dbReference type="Pfam" id="PF02782">
    <property type="entry name" value="FGGY_C"/>
    <property type="match status" value="1"/>
</dbReference>
<name>A0A2H5X9Y4_9BACT</name>
<evidence type="ECO:0000313" key="6">
    <source>
        <dbReference type="EMBL" id="GBC98001.1"/>
    </source>
</evidence>
<protein>
    <submittedName>
        <fullName evidence="6">Ribulokinase</fullName>
        <ecNumber evidence="6">2.7.1.16</ecNumber>
    </submittedName>
</protein>
<dbReference type="Gene3D" id="3.30.420.40">
    <property type="match status" value="1"/>
</dbReference>
<dbReference type="PANTHER" id="PTHR43435">
    <property type="entry name" value="RIBULOKINASE"/>
    <property type="match status" value="1"/>
</dbReference>
<reference evidence="7" key="1">
    <citation type="submission" date="2017-09" db="EMBL/GenBank/DDBJ databases">
        <title>Metaegenomics of thermophilic ammonia-oxidizing enrichment culture.</title>
        <authorList>
            <person name="Kato S."/>
            <person name="Suzuki K."/>
        </authorList>
    </citation>
    <scope>NUCLEOTIDE SEQUENCE [LARGE SCALE GENOMIC DNA]</scope>
</reference>
<comment type="caution">
    <text evidence="6">The sequence shown here is derived from an EMBL/GenBank/DDBJ whole genome shotgun (WGS) entry which is preliminary data.</text>
</comment>
<evidence type="ECO:0000259" key="4">
    <source>
        <dbReference type="Pfam" id="PF00370"/>
    </source>
</evidence>
<dbReference type="GO" id="GO:0019150">
    <property type="term" value="F:D-ribulokinase activity"/>
    <property type="evidence" value="ECO:0007669"/>
    <property type="project" value="TreeGrafter"/>
</dbReference>
<feature type="domain" description="Carbohydrate kinase FGGY C-terminal" evidence="5">
    <location>
        <begin position="287"/>
        <end position="495"/>
    </location>
</feature>
<feature type="domain" description="Carbohydrate kinase FGGY N-terminal" evidence="4">
    <location>
        <begin position="8"/>
        <end position="263"/>
    </location>
</feature>
<dbReference type="GO" id="GO:0005737">
    <property type="term" value="C:cytoplasm"/>
    <property type="evidence" value="ECO:0007669"/>
    <property type="project" value="TreeGrafter"/>
</dbReference>
<dbReference type="EMBL" id="BEHT01000005">
    <property type="protein sequence ID" value="GBC98001.1"/>
    <property type="molecule type" value="Genomic_DNA"/>
</dbReference>
<gene>
    <name evidence="6" type="primary">araB</name>
    <name evidence="6" type="ORF">HRbin17_00496</name>
</gene>
<dbReference type="EC" id="2.7.1.16" evidence="6"/>
<dbReference type="GO" id="GO:0019321">
    <property type="term" value="P:pentose metabolic process"/>
    <property type="evidence" value="ECO:0007669"/>
    <property type="project" value="TreeGrafter"/>
</dbReference>
<comment type="similarity">
    <text evidence="1">Belongs to the FGGY kinase family.</text>
</comment>
<dbReference type="AlphaFoldDB" id="A0A2H5X9Y4"/>
<evidence type="ECO:0000256" key="3">
    <source>
        <dbReference type="ARBA" id="ARBA00022777"/>
    </source>
</evidence>
<accession>A0A2H5X9Y4</accession>
<evidence type="ECO:0000313" key="7">
    <source>
        <dbReference type="Proteomes" id="UP000236173"/>
    </source>
</evidence>
<dbReference type="Proteomes" id="UP000236173">
    <property type="component" value="Unassembled WGS sequence"/>
</dbReference>
<dbReference type="NCBIfam" id="TIGR01315">
    <property type="entry name" value="5C_CHO_kinase"/>
    <property type="match status" value="1"/>
</dbReference>
<keyword evidence="2 6" id="KW-0808">Transferase</keyword>
<dbReference type="Pfam" id="PF00370">
    <property type="entry name" value="FGGY_N"/>
    <property type="match status" value="1"/>
</dbReference>
<dbReference type="Gene3D" id="1.20.58.2240">
    <property type="match status" value="1"/>
</dbReference>
<dbReference type="InterPro" id="IPR018485">
    <property type="entry name" value="FGGY_C"/>
</dbReference>
<dbReference type="InterPro" id="IPR000577">
    <property type="entry name" value="Carb_kinase_FGGY"/>
</dbReference>
<sequence length="549" mass="60428">MTAQRTGYVIGVDVGTLSVRAGVFALDGTMVAHAVENIQIAYPRENFVEQSSDDIWDATGRAVRTAVVNAGVRPEEVIGISYDATCSLVALGKDFRPITVSPTGDPRWNIIVWMDHRAVEFADRINATRHPVLRYVGGVISPEMEPPKLLWLKHNLPATWRNAGKFFDLADFMVFRSTGRDVRSLCTVVCKWLYLGHAGQWDKSFYEQIGLADLLDGERVTDEVRPMGTLAGNLTPEAAEHLGLTTDTAVGVGIIDAHAGGIGLLGAVWEDEGVDGTPLETLETALALIGGTSSCHMVVAREPKFVPGVWGPYFGAMVPDMWLTEGGQSATGALIDYVVTNNAQAAKLQQMAAEQKTTVYGVLNGIVQRLQKETGLQWRLTRDLHVLGFHHGNRSPYADPYAKGVVDGLTLDTSLYAVAKLYYATVQAVAYGTRDIIEAMNRHGHRVRRIYATGGGTKNPLWLQEHADITESEIRLPKEPEAVLLGTAILAAVAAGAYPDIPTAMRAMCHTGEIVRPRPETFEYHRTKFAIYREMYQEHLRRRERMAKF</sequence>
<dbReference type="InterPro" id="IPR043129">
    <property type="entry name" value="ATPase_NBD"/>
</dbReference>
<dbReference type="SUPFAM" id="SSF53067">
    <property type="entry name" value="Actin-like ATPase domain"/>
    <property type="match status" value="2"/>
</dbReference>
<dbReference type="PIRSF" id="PIRSF000538">
    <property type="entry name" value="GlpK"/>
    <property type="match status" value="1"/>
</dbReference>
<keyword evidence="3 6" id="KW-0418">Kinase</keyword>
<dbReference type="InterPro" id="IPR006003">
    <property type="entry name" value="FGGY_RbtK-like"/>
</dbReference>
<dbReference type="CDD" id="cd07782">
    <property type="entry name" value="ASKHA_NBD_FGGY_D-RBK"/>
    <property type="match status" value="1"/>
</dbReference>
<dbReference type="PANTHER" id="PTHR43435:SF4">
    <property type="entry name" value="FGGY CARBOHYDRATE KINASE DOMAIN-CONTAINING PROTEIN"/>
    <property type="match status" value="1"/>
</dbReference>